<name>A0ABX9M2L4_9LEPT</name>
<accession>A0ABX9M2L4</accession>
<dbReference type="InterPro" id="IPR035909">
    <property type="entry name" value="CheB_C"/>
</dbReference>
<dbReference type="Pfam" id="PF01339">
    <property type="entry name" value="CheB_methylest"/>
    <property type="match status" value="1"/>
</dbReference>
<dbReference type="PANTHER" id="PTHR42872:SF3">
    <property type="entry name" value="PROTEIN-GLUTAMATE METHYLESTERASE_PROTEIN-GLUTAMINE GLUTAMINASE 1"/>
    <property type="match status" value="1"/>
</dbReference>
<dbReference type="InterPro" id="IPR000673">
    <property type="entry name" value="Sig_transdc_resp-reg_Me-estase"/>
</dbReference>
<evidence type="ECO:0000259" key="5">
    <source>
        <dbReference type="PROSITE" id="PS50122"/>
    </source>
</evidence>
<evidence type="ECO:0000256" key="4">
    <source>
        <dbReference type="PROSITE-ProRule" id="PRU00050"/>
    </source>
</evidence>
<protein>
    <recommendedName>
        <fullName evidence="2">protein-glutamate methylesterase</fullName>
        <ecNumber evidence="2">3.1.1.61</ecNumber>
    </recommendedName>
</protein>
<evidence type="ECO:0000256" key="2">
    <source>
        <dbReference type="ARBA" id="ARBA00039140"/>
    </source>
</evidence>
<keyword evidence="4" id="KW-0145">Chemotaxis</keyword>
<dbReference type="RefSeq" id="WP_118956855.1">
    <property type="nucleotide sequence ID" value="NZ_QHCR01000006.1"/>
</dbReference>
<dbReference type="PROSITE" id="PS50122">
    <property type="entry name" value="CHEB"/>
    <property type="match status" value="1"/>
</dbReference>
<dbReference type="EC" id="3.1.1.61" evidence="2"/>
<comment type="caution">
    <text evidence="6">The sequence shown here is derived from an EMBL/GenBank/DDBJ whole genome shotgun (WGS) entry which is preliminary data.</text>
</comment>
<dbReference type="EMBL" id="QHCR01000006">
    <property type="protein sequence ID" value="RHX79266.1"/>
    <property type="molecule type" value="Genomic_DNA"/>
</dbReference>
<dbReference type="Gene3D" id="3.40.50.180">
    <property type="entry name" value="Methylesterase CheB, C-terminal domain"/>
    <property type="match status" value="1"/>
</dbReference>
<feature type="domain" description="CheB-type methylesterase" evidence="5">
    <location>
        <begin position="1"/>
        <end position="183"/>
    </location>
</feature>
<evidence type="ECO:0000256" key="1">
    <source>
        <dbReference type="ARBA" id="ARBA00022801"/>
    </source>
</evidence>
<proteinExistence type="predicted"/>
<feature type="active site" evidence="4">
    <location>
        <position position="11"/>
    </location>
</feature>
<gene>
    <name evidence="6" type="ORF">DLM77_15150</name>
</gene>
<evidence type="ECO:0000256" key="3">
    <source>
        <dbReference type="ARBA" id="ARBA00048267"/>
    </source>
</evidence>
<evidence type="ECO:0000313" key="6">
    <source>
        <dbReference type="EMBL" id="RHX79266.1"/>
    </source>
</evidence>
<dbReference type="CDD" id="cd16433">
    <property type="entry name" value="CheB"/>
    <property type="match status" value="1"/>
</dbReference>
<feature type="active site" evidence="4">
    <location>
        <position position="38"/>
    </location>
</feature>
<keyword evidence="1 4" id="KW-0378">Hydrolase</keyword>
<reference evidence="6 7" key="2">
    <citation type="journal article" date="2020" name="Int. J. Syst. Evol. Microbiol.">
        <title>Leptospira yasudae sp. nov. and Leptospira stimsonii sp. nov., two new species of the pathogenic group isolated from environmental sources.</title>
        <authorList>
            <person name="Casanovas-Massana A."/>
            <person name="Hamond C."/>
            <person name="Santos L.A."/>
            <person name="de Oliveira D."/>
            <person name="Hacker K.P."/>
            <person name="Balassiano I."/>
            <person name="Costa F."/>
            <person name="Medeiros M.A."/>
            <person name="Reis M.G."/>
            <person name="Ko A.I."/>
            <person name="Wunder E.A."/>
        </authorList>
    </citation>
    <scope>NUCLEOTIDE SEQUENCE [LARGE SCALE GENOMIC DNA]</scope>
    <source>
        <strain evidence="6 7">B21</strain>
    </source>
</reference>
<sequence length="195" mass="21176">MKYEAIVVGVSSGGLNAMKTIFSALPADYEIPLIVVQHLSPRSDGEWIRILGRSSRIKIKEADEKETIEGPAVYVSPPNYHLLIEKNRTFSLSADERVNFARPSVDVLFESASEVYGEALIGIVLTGANSDGANGMKKIKANGGLAIVQDPTTAEAPFMPEAAIRACSVDHVLSLEKISEFLIRLNFKNSEKEGV</sequence>
<reference evidence="7" key="1">
    <citation type="submission" date="2018-05" db="EMBL/GenBank/DDBJ databases">
        <title>Leptospira yasudae sp. nov. and Leptospira stimsonii sp. nov., two pathogenic species of the genus Leptospira isolated from environmental sources.</title>
        <authorList>
            <person name="Casanovas-Massana A."/>
            <person name="Hamond C."/>
            <person name="Santos L.A."/>
            <person name="Hacker K.P."/>
            <person name="Balassiano I."/>
            <person name="Medeiros M.A."/>
            <person name="Reis M.G."/>
            <person name="Ko A.I."/>
            <person name="Wunder E.A."/>
        </authorList>
    </citation>
    <scope>NUCLEOTIDE SEQUENCE [LARGE SCALE GENOMIC DNA]</scope>
    <source>
        <strain evidence="7">B21</strain>
    </source>
</reference>
<dbReference type="PANTHER" id="PTHR42872">
    <property type="entry name" value="PROTEIN-GLUTAMATE METHYLESTERASE/PROTEIN-GLUTAMINE GLUTAMINASE"/>
    <property type="match status" value="1"/>
</dbReference>
<comment type="catalytic activity">
    <reaction evidence="3">
        <text>[protein]-L-glutamate 5-O-methyl ester + H2O = L-glutamyl-[protein] + methanol + H(+)</text>
        <dbReference type="Rhea" id="RHEA:23236"/>
        <dbReference type="Rhea" id="RHEA-COMP:10208"/>
        <dbReference type="Rhea" id="RHEA-COMP:10311"/>
        <dbReference type="ChEBI" id="CHEBI:15377"/>
        <dbReference type="ChEBI" id="CHEBI:15378"/>
        <dbReference type="ChEBI" id="CHEBI:17790"/>
        <dbReference type="ChEBI" id="CHEBI:29973"/>
        <dbReference type="ChEBI" id="CHEBI:82795"/>
        <dbReference type="EC" id="3.1.1.61"/>
    </reaction>
</comment>
<feature type="active site" evidence="4">
    <location>
        <position position="131"/>
    </location>
</feature>
<organism evidence="6 7">
    <name type="scientific">Leptospira yasudae</name>
    <dbReference type="NCBI Taxonomy" id="2202201"/>
    <lineage>
        <taxon>Bacteria</taxon>
        <taxon>Pseudomonadati</taxon>
        <taxon>Spirochaetota</taxon>
        <taxon>Spirochaetia</taxon>
        <taxon>Leptospirales</taxon>
        <taxon>Leptospiraceae</taxon>
        <taxon>Leptospira</taxon>
    </lineage>
</organism>
<keyword evidence="7" id="KW-1185">Reference proteome</keyword>
<dbReference type="SUPFAM" id="SSF52738">
    <property type="entry name" value="Methylesterase CheB, C-terminal domain"/>
    <property type="match status" value="1"/>
</dbReference>
<evidence type="ECO:0000313" key="7">
    <source>
        <dbReference type="Proteomes" id="UP000285569"/>
    </source>
</evidence>
<dbReference type="Proteomes" id="UP000285569">
    <property type="component" value="Unassembled WGS sequence"/>
</dbReference>